<evidence type="ECO:0000256" key="1">
    <source>
        <dbReference type="SAM" id="Phobius"/>
    </source>
</evidence>
<keyword evidence="3" id="KW-1185">Reference proteome</keyword>
<comment type="caution">
    <text evidence="2">The sequence shown here is derived from an EMBL/GenBank/DDBJ whole genome shotgun (WGS) entry which is preliminary data.</text>
</comment>
<name>A0A3N2E0C1_9GAMM</name>
<proteinExistence type="predicted"/>
<evidence type="ECO:0000313" key="3">
    <source>
        <dbReference type="Proteomes" id="UP000275394"/>
    </source>
</evidence>
<gene>
    <name evidence="2" type="ORF">EDC56_0534</name>
</gene>
<dbReference type="EMBL" id="RKHR01000003">
    <property type="protein sequence ID" value="ROS05015.1"/>
    <property type="molecule type" value="Genomic_DNA"/>
</dbReference>
<reference evidence="2 3" key="1">
    <citation type="submission" date="2018-11" db="EMBL/GenBank/DDBJ databases">
        <title>Genomic Encyclopedia of Type Strains, Phase IV (KMG-IV): sequencing the most valuable type-strain genomes for metagenomic binning, comparative biology and taxonomic classification.</title>
        <authorList>
            <person name="Goeker M."/>
        </authorList>
    </citation>
    <scope>NUCLEOTIDE SEQUENCE [LARGE SCALE GENOMIC DNA]</scope>
    <source>
        <strain evidence="2 3">DSM 100316</strain>
    </source>
</reference>
<sequence>MLLNLRHLLQRNRLHWASSLVLLLVVSWVLGLCVGGSMSMDAGESSVVQPAVKLMIMEPAQQMTMTATSEHDCCANVLSTVCDDTAELLVQLFEHSFIAALYVAVALLSIFCVAKKISYPVRHQRRFYPPPVYLLNCVFRH</sequence>
<protein>
    <submittedName>
        <fullName evidence="2">Uncharacterized protein</fullName>
    </submittedName>
</protein>
<keyword evidence="1" id="KW-0812">Transmembrane</keyword>
<feature type="transmembrane region" description="Helical" evidence="1">
    <location>
        <begin position="97"/>
        <end position="117"/>
    </location>
</feature>
<dbReference type="AlphaFoldDB" id="A0A3N2E0C1"/>
<feature type="transmembrane region" description="Helical" evidence="1">
    <location>
        <begin position="20"/>
        <end position="40"/>
    </location>
</feature>
<evidence type="ECO:0000313" key="2">
    <source>
        <dbReference type="EMBL" id="ROS05015.1"/>
    </source>
</evidence>
<organism evidence="2 3">
    <name type="scientific">Sinobacterium caligoides</name>
    <dbReference type="NCBI Taxonomy" id="933926"/>
    <lineage>
        <taxon>Bacteria</taxon>
        <taxon>Pseudomonadati</taxon>
        <taxon>Pseudomonadota</taxon>
        <taxon>Gammaproteobacteria</taxon>
        <taxon>Cellvibrionales</taxon>
        <taxon>Spongiibacteraceae</taxon>
        <taxon>Sinobacterium</taxon>
    </lineage>
</organism>
<keyword evidence="1" id="KW-1133">Transmembrane helix</keyword>
<dbReference type="Proteomes" id="UP000275394">
    <property type="component" value="Unassembled WGS sequence"/>
</dbReference>
<accession>A0A3N2E0C1</accession>
<keyword evidence="1" id="KW-0472">Membrane</keyword>